<keyword evidence="1" id="KW-0808">Transferase</keyword>
<evidence type="ECO:0000313" key="2">
    <source>
        <dbReference type="EMBL" id="WGW03387.1"/>
    </source>
</evidence>
<keyword evidence="3" id="KW-1185">Reference proteome</keyword>
<feature type="site" description="Interaction with substrate rRNA" evidence="1">
    <location>
        <position position="4"/>
    </location>
</feature>
<keyword evidence="1" id="KW-0949">S-adenosyl-L-methionine</keyword>
<dbReference type="PANTHER" id="PTHR37426:SF1">
    <property type="entry name" value="RIBOSOMAL RNA LARGE SUBUNIT METHYLTRANSFERASE J"/>
    <property type="match status" value="1"/>
</dbReference>
<dbReference type="RefSeq" id="WP_282300022.1">
    <property type="nucleotide sequence ID" value="NZ_CP124616.1"/>
</dbReference>
<dbReference type="SUPFAM" id="SSF53335">
    <property type="entry name" value="S-adenosyl-L-methionine-dependent methyltransferases"/>
    <property type="match status" value="1"/>
</dbReference>
<reference evidence="2 3" key="1">
    <citation type="submission" date="2023-05" db="EMBL/GenBank/DDBJ databases">
        <title>YMD87, complete Genome.</title>
        <authorList>
            <person name="Zhang J."/>
            <person name="Xu X."/>
        </authorList>
    </citation>
    <scope>NUCLEOTIDE SEQUENCE [LARGE SCALE GENOMIC DNA]</scope>
    <source>
        <strain evidence="2 3">YMD87</strain>
    </source>
</reference>
<feature type="active site" description="Proton acceptor" evidence="1">
    <location>
        <position position="160"/>
    </location>
</feature>
<feature type="binding site" evidence="1">
    <location>
        <position position="19"/>
    </location>
    <ligand>
        <name>S-adenosyl-L-methionine</name>
        <dbReference type="ChEBI" id="CHEBI:59789"/>
    </ligand>
</feature>
<keyword evidence="1" id="KW-0489">Methyltransferase</keyword>
<accession>A0ABY8QHX2</accession>
<evidence type="ECO:0000256" key="1">
    <source>
        <dbReference type="HAMAP-Rule" id="MF_00934"/>
    </source>
</evidence>
<comment type="catalytic activity">
    <reaction evidence="1">
        <text>adenosine(2030) in 23S rRNA + S-adenosyl-L-methionine = N(6)-methyladenosine(2030) in 23S rRNA + S-adenosyl-L-homocysteine + H(+)</text>
        <dbReference type="Rhea" id="RHEA:43736"/>
        <dbReference type="Rhea" id="RHEA-COMP:10668"/>
        <dbReference type="Rhea" id="RHEA-COMP:10669"/>
        <dbReference type="ChEBI" id="CHEBI:15378"/>
        <dbReference type="ChEBI" id="CHEBI:57856"/>
        <dbReference type="ChEBI" id="CHEBI:59789"/>
        <dbReference type="ChEBI" id="CHEBI:74411"/>
        <dbReference type="ChEBI" id="CHEBI:74449"/>
        <dbReference type="EC" id="2.1.1.266"/>
    </reaction>
</comment>
<comment type="subunit">
    <text evidence="1">Monomer.</text>
</comment>
<organism evidence="2 3">
    <name type="scientific">Tropicibacter oceani</name>
    <dbReference type="NCBI Taxonomy" id="3058420"/>
    <lineage>
        <taxon>Bacteria</taxon>
        <taxon>Pseudomonadati</taxon>
        <taxon>Pseudomonadota</taxon>
        <taxon>Alphaproteobacteria</taxon>
        <taxon>Rhodobacterales</taxon>
        <taxon>Roseobacteraceae</taxon>
        <taxon>Tropicibacter</taxon>
    </lineage>
</organism>
<dbReference type="Pfam" id="PF04378">
    <property type="entry name" value="RsmJ"/>
    <property type="match status" value="1"/>
</dbReference>
<name>A0ABY8QHX2_9RHOB</name>
<comment type="function">
    <text evidence="1">Specifically methylates the adenine in position 2030 of 23S rRNA.</text>
</comment>
<keyword evidence="1" id="KW-0694">RNA-binding</keyword>
<feature type="binding site" evidence="1">
    <location>
        <position position="115"/>
    </location>
    <ligand>
        <name>S-adenosyl-L-methionine</name>
        <dbReference type="ChEBI" id="CHEBI:59789"/>
    </ligand>
</feature>
<sequence length="258" mass="29009">MLSYQHAYHAGNLADVHKHALLAEALEYLTRKDKPLSYIETHAGRGLYDLTSAEALKTGEAAQGISQVQHWFAKDSPYLRALSRVRAAHGDAAYPGSPLIAQALLRDTDRLHLAELHPQEYAALKKAAWARNTKRYQQDGFELAQGLCPPEPRRGLMLIDPSWEIKDDYARLPKFLADLTRKWNVGVIMLWYPILTDPQHRPMIRALQAAYPEALTSEVHFPPARDGHRMVGSGMFVINPPWGLDETAKSLAKRFAAL</sequence>
<feature type="binding site" evidence="1">
    <location>
        <begin position="139"/>
        <end position="140"/>
    </location>
    <ligand>
        <name>S-adenosyl-L-methionine</name>
        <dbReference type="ChEBI" id="CHEBI:59789"/>
    </ligand>
</feature>
<dbReference type="Proteomes" id="UP001241605">
    <property type="component" value="Chromosome"/>
</dbReference>
<gene>
    <name evidence="1 2" type="primary">rlmJ</name>
    <name evidence="2" type="ORF">QF118_15860</name>
</gene>
<feature type="binding site" evidence="1">
    <location>
        <position position="160"/>
    </location>
    <ligand>
        <name>S-adenosyl-L-methionine</name>
        <dbReference type="ChEBI" id="CHEBI:59789"/>
    </ligand>
</feature>
<feature type="binding site" evidence="1">
    <location>
        <position position="97"/>
    </location>
    <ligand>
        <name>S-adenosyl-L-methionine</name>
        <dbReference type="ChEBI" id="CHEBI:59789"/>
    </ligand>
</feature>
<dbReference type="PANTHER" id="PTHR37426">
    <property type="entry name" value="RIBOSOMAL RNA LARGE SUBUNIT METHYLTRANSFERASE J"/>
    <property type="match status" value="1"/>
</dbReference>
<dbReference type="InterPro" id="IPR029063">
    <property type="entry name" value="SAM-dependent_MTases_sf"/>
</dbReference>
<protein>
    <recommendedName>
        <fullName evidence="1">Ribosomal RNA large subunit methyltransferase J</fullName>
        <ecNumber evidence="1">2.1.1.266</ecNumber>
    </recommendedName>
    <alternativeName>
        <fullName evidence="1">23S rRNA (adenine(2030)-N6)-methyltransferase</fullName>
    </alternativeName>
    <alternativeName>
        <fullName evidence="1">23S rRNA m6A2030 methyltransferase</fullName>
    </alternativeName>
</protein>
<feature type="binding site" evidence="1">
    <location>
        <position position="42"/>
    </location>
    <ligand>
        <name>S-adenosyl-L-methionine</name>
        <dbReference type="ChEBI" id="CHEBI:59789"/>
    </ligand>
</feature>
<dbReference type="InterPro" id="IPR007473">
    <property type="entry name" value="RlmJ"/>
</dbReference>
<keyword evidence="1" id="KW-0698">rRNA processing</keyword>
<evidence type="ECO:0000313" key="3">
    <source>
        <dbReference type="Proteomes" id="UP001241605"/>
    </source>
</evidence>
<dbReference type="Gene3D" id="3.40.50.150">
    <property type="entry name" value="Vaccinia Virus protein VP39"/>
    <property type="match status" value="1"/>
</dbReference>
<proteinExistence type="inferred from homology"/>
<dbReference type="EC" id="2.1.1.266" evidence="1"/>
<dbReference type="EMBL" id="CP124616">
    <property type="protein sequence ID" value="WGW03387.1"/>
    <property type="molecule type" value="Genomic_DNA"/>
</dbReference>
<dbReference type="HAMAP" id="MF_00934">
    <property type="entry name" value="23SrRNA_methyltr_J"/>
    <property type="match status" value="1"/>
</dbReference>
<comment type="similarity">
    <text evidence="1">Belongs to the RlmJ family.</text>
</comment>